<gene>
    <name evidence="5" type="primary">pps</name>
    <name evidence="5" type="ordered locus">DSY3730</name>
</gene>
<dbReference type="SUPFAM" id="SSF56059">
    <property type="entry name" value="Glutathione synthetase ATP-binding domain-like"/>
    <property type="match status" value="1"/>
</dbReference>
<keyword evidence="5" id="KW-0808">Transferase</keyword>
<dbReference type="Gene3D" id="3.30.1490.20">
    <property type="entry name" value="ATP-grasp fold, A domain"/>
    <property type="match status" value="1"/>
</dbReference>
<dbReference type="HOGENOM" id="CLU_005950_0_0_9"/>
<name>Q24R23_DESHY</name>
<keyword evidence="2" id="KW-0067">ATP-binding</keyword>
<organism evidence="5 6">
    <name type="scientific">Desulfitobacterium hafniense (strain Y51)</name>
    <dbReference type="NCBI Taxonomy" id="138119"/>
    <lineage>
        <taxon>Bacteria</taxon>
        <taxon>Bacillati</taxon>
        <taxon>Bacillota</taxon>
        <taxon>Clostridia</taxon>
        <taxon>Eubacteriales</taxon>
        <taxon>Desulfitobacteriaceae</taxon>
        <taxon>Desulfitobacterium</taxon>
    </lineage>
</organism>
<dbReference type="EMBL" id="AP008230">
    <property type="protein sequence ID" value="BAE85519.1"/>
    <property type="molecule type" value="Genomic_DNA"/>
</dbReference>
<evidence type="ECO:0000259" key="3">
    <source>
        <dbReference type="Pfam" id="PF00391"/>
    </source>
</evidence>
<evidence type="ECO:0000313" key="6">
    <source>
        <dbReference type="Proteomes" id="UP000001946"/>
    </source>
</evidence>
<dbReference type="GO" id="GO:0008986">
    <property type="term" value="F:pyruvate, water dikinase activity"/>
    <property type="evidence" value="ECO:0007669"/>
    <property type="project" value="UniProtKB-EC"/>
</dbReference>
<dbReference type="Pfam" id="PF01326">
    <property type="entry name" value="PPDK_N"/>
    <property type="match status" value="1"/>
</dbReference>
<keyword evidence="1" id="KW-0547">Nucleotide-binding</keyword>
<keyword evidence="5" id="KW-0670">Pyruvate</keyword>
<dbReference type="PANTHER" id="PTHR43615">
    <property type="entry name" value="PHOSPHOENOLPYRUVATE SYNTHASE-RELATED"/>
    <property type="match status" value="1"/>
</dbReference>
<dbReference type="EC" id="2.7.9.2" evidence="5"/>
<dbReference type="InterPro" id="IPR051549">
    <property type="entry name" value="PEP_Utilizing_Enz"/>
</dbReference>
<dbReference type="eggNOG" id="COG0574">
    <property type="taxonomic scope" value="Bacteria"/>
</dbReference>
<feature type="domain" description="PEP-utilising enzyme mobile" evidence="3">
    <location>
        <begin position="819"/>
        <end position="890"/>
    </location>
</feature>
<dbReference type="Gene3D" id="3.30.470.20">
    <property type="entry name" value="ATP-grasp fold, B domain"/>
    <property type="match status" value="1"/>
</dbReference>
<dbReference type="STRING" id="138119.DSY3730"/>
<evidence type="ECO:0000256" key="2">
    <source>
        <dbReference type="ARBA" id="ARBA00022840"/>
    </source>
</evidence>
<dbReference type="GO" id="GO:0005524">
    <property type="term" value="F:ATP binding"/>
    <property type="evidence" value="ECO:0007669"/>
    <property type="project" value="UniProtKB-KW"/>
</dbReference>
<reference evidence="5 6" key="1">
    <citation type="journal article" date="2006" name="J. Bacteriol.">
        <title>Complete genome sequence of the dehalorespiring bacterium Desulfitobacterium hafniense Y51 and comparison with Dehalococcoides ethenogenes 195.</title>
        <authorList>
            <person name="Nonaka H."/>
            <person name="Keresztes G."/>
            <person name="Shinoda Y."/>
            <person name="Ikenaga Y."/>
            <person name="Abe M."/>
            <person name="Naito K."/>
            <person name="Inatomi K."/>
            <person name="Furukawa K."/>
            <person name="Inui M."/>
            <person name="Yukawa H."/>
        </authorList>
    </citation>
    <scope>NUCLEOTIDE SEQUENCE [LARGE SCALE GENOMIC DNA]</scope>
    <source>
        <strain evidence="5 6">Y51</strain>
    </source>
</reference>
<evidence type="ECO:0000259" key="4">
    <source>
        <dbReference type="Pfam" id="PF01326"/>
    </source>
</evidence>
<accession>Q24R23</accession>
<dbReference type="InterPro" id="IPR008279">
    <property type="entry name" value="PEP-util_enz_mobile_dom"/>
</dbReference>
<dbReference type="Proteomes" id="UP000001946">
    <property type="component" value="Chromosome"/>
</dbReference>
<dbReference type="AlphaFoldDB" id="Q24R23"/>
<dbReference type="Gene3D" id="3.50.30.10">
    <property type="entry name" value="Phosphohistidine domain"/>
    <property type="match status" value="1"/>
</dbReference>
<protein>
    <submittedName>
        <fullName evidence="5">Phosphoenolpyruvate synthase</fullName>
        <ecNumber evidence="5">2.7.9.2</ecNumber>
    </submittedName>
</protein>
<dbReference type="Pfam" id="PF00391">
    <property type="entry name" value="PEP-utilizers"/>
    <property type="match status" value="1"/>
</dbReference>
<dbReference type="InterPro" id="IPR013815">
    <property type="entry name" value="ATP_grasp_subdomain_1"/>
</dbReference>
<dbReference type="eggNOG" id="COG3848">
    <property type="taxonomic scope" value="Bacteria"/>
</dbReference>
<evidence type="ECO:0000313" key="5">
    <source>
        <dbReference type="EMBL" id="BAE85519.1"/>
    </source>
</evidence>
<evidence type="ECO:0000256" key="1">
    <source>
        <dbReference type="ARBA" id="ARBA00022741"/>
    </source>
</evidence>
<dbReference type="InterPro" id="IPR036637">
    <property type="entry name" value="Phosphohistidine_dom_sf"/>
</dbReference>
<proteinExistence type="predicted"/>
<feature type="domain" description="Pyruvate phosphate dikinase AMP/ATP-binding" evidence="4">
    <location>
        <begin position="21"/>
        <end position="326"/>
    </location>
</feature>
<dbReference type="FunFam" id="3.30.1490.20:FF:000010">
    <property type="entry name" value="Phosphoenolpyruvate synthase"/>
    <property type="match status" value="1"/>
</dbReference>
<dbReference type="KEGG" id="dsy:DSY3730"/>
<dbReference type="InterPro" id="IPR002192">
    <property type="entry name" value="PPDK_AMP/ATP-bd"/>
</dbReference>
<dbReference type="SUPFAM" id="SSF52009">
    <property type="entry name" value="Phosphohistidine domain"/>
    <property type="match status" value="1"/>
</dbReference>
<sequence length="896" mass="100097">MREQPMMFIKEFGQIDINSIQEVGGKGASLGEMTRAGLPVPPGYCITAGAYRQFVSRAGLAELLAQFAEPSTMKNEDIALLAQEISQRILETPLPEELEQEIVQAFTQIIGHGSLAAVRSSATAEDLPEASFAGQQESYLNIPRSELLNHIKQCWASLWTERAIHYRINNGFDHRQVYLAVVVQQMVDSEVSGVAFSVNPMNAKENEMVIESVWGLGEGIVSGKVTPDHYVINKQNDPLIRYVIADKEKMAVRPLHGSGTLFAEVAEAQRQRSSLSQKDILELTELIKRIEEHYQLPQDIEWAKTGNRYYILQARPITTLDKAPVQVDESIGESEFFNFDPELEWTNLGGVKERYNKPSSVLGWSILEPCDTEGGLYAYRSISKKELPSPLFAANIYGYLYLNFTSLKSLQSLKMLEPYAAVPDWQQFAPKRTWFQELTLTIGSIKAGNKLIKSLAKDFYAMLPGYLDKIDKYKKTDVTGLTTPELLDYIKNNLELAKQFFQLQLPSLSVTEALYNMLTGFMKKWLGDKDLTLSSKLVSGLPDNLTVRTNNKLWVLTETVASSPYLRELLAQSTIPEFLNRLADSAEGKAFQAQLTDFLGDYGHLNVNMDIAEDFWWENPGIVLAMVKGSLTADKRINPEEREQQKQQEREETEVLVRSKLNFVQREIFAKLLKSTQSYMLLRDNRHFYVTMPFSLIKKAVVTLGERLTAQGYLLDPRDIYYLTLAEIEGLLSHQLAWSQGYEKINRRKSAPRVALDDLPSLFKGWPKLSGDAATARKTAYVPSANSGQESALQGVAGSPGQVRGQVKIICSPADFSRFQAGDILVAENTDPAWTPLFSIASAVVTEHGGLLSHGAIVAREYGIPAVLGVKNATKIFRDGQTITVDGKKGAVYPES</sequence>
<keyword evidence="6" id="KW-1185">Reference proteome</keyword>
<dbReference type="PANTHER" id="PTHR43615:SF1">
    <property type="entry name" value="PPDK_N DOMAIN-CONTAINING PROTEIN"/>
    <property type="match status" value="1"/>
</dbReference>